<dbReference type="InterPro" id="IPR037465">
    <property type="entry name" value="YlxR"/>
</dbReference>
<dbReference type="Gene3D" id="3.30.1230.10">
    <property type="entry name" value="YlxR-like"/>
    <property type="match status" value="1"/>
</dbReference>
<dbReference type="PANTHER" id="PTHR34215">
    <property type="entry name" value="BLL0784 PROTEIN"/>
    <property type="match status" value="1"/>
</dbReference>
<comment type="caution">
    <text evidence="2">The sequence shown here is derived from an EMBL/GenBank/DDBJ whole genome shotgun (WGS) entry which is preliminary data.</text>
</comment>
<dbReference type="PATRIC" id="fig|1469144.10.peg.1479"/>
<proteinExistence type="predicted"/>
<dbReference type="AlphaFoldDB" id="A0A132MPD0"/>
<dbReference type="Proteomes" id="UP000070188">
    <property type="component" value="Unassembled WGS sequence"/>
</dbReference>
<dbReference type="OrthoDB" id="5244965at2"/>
<dbReference type="InterPro" id="IPR007393">
    <property type="entry name" value="YlxR_dom"/>
</dbReference>
<accession>A0A132MPD0</accession>
<protein>
    <recommendedName>
        <fullName evidence="1">YlxR domain-containing protein</fullName>
    </recommendedName>
</protein>
<evidence type="ECO:0000259" key="1">
    <source>
        <dbReference type="Pfam" id="PF04296"/>
    </source>
</evidence>
<sequence length="102" mass="11214">MPGRAGAGACPERTCVGCRGRAAKSDLLRIVVVEDRCVPDPRGRLPGRGAYTHLDLGCLDLAERRRAFPRAFRLPGKHLDTSEVRRYVEQRTAGEQAASRRG</sequence>
<reference evidence="3" key="1">
    <citation type="submission" date="2015-04" db="EMBL/GenBank/DDBJ databases">
        <title>Physiological reanalysis, assessment of diazotrophy, and genome sequences of multiple isolates of Streptomyces thermoautotrophicus.</title>
        <authorList>
            <person name="MacKellar D.C."/>
            <person name="Lieber L."/>
            <person name="Norman J."/>
            <person name="Bolger A."/>
            <person name="Tobin C."/>
            <person name="Murray J.W."/>
            <person name="Chang R."/>
            <person name="Ford T."/>
            <person name="Nguyen P.Q."/>
            <person name="Woodward J."/>
            <person name="Permingeat H."/>
            <person name="Joshi N.S."/>
            <person name="Silver P.A."/>
            <person name="Usadel B."/>
            <person name="Rutherford A.W."/>
            <person name="Friesen M."/>
            <person name="Prell J."/>
        </authorList>
    </citation>
    <scope>NUCLEOTIDE SEQUENCE [LARGE SCALE GENOMIC DNA]</scope>
    <source>
        <strain evidence="3">H1</strain>
    </source>
</reference>
<dbReference type="SUPFAM" id="SSF64376">
    <property type="entry name" value="YlxR-like"/>
    <property type="match status" value="1"/>
</dbReference>
<name>A0A132MPD0_9ACTN</name>
<dbReference type="EMBL" id="LAXD01000001">
    <property type="protein sequence ID" value="KWW99702.1"/>
    <property type="molecule type" value="Genomic_DNA"/>
</dbReference>
<dbReference type="RefSeq" id="WP_079045765.1">
    <property type="nucleotide sequence ID" value="NZ_CP171739.1"/>
</dbReference>
<feature type="domain" description="YlxR" evidence="1">
    <location>
        <begin position="13"/>
        <end position="77"/>
    </location>
</feature>
<dbReference type="Pfam" id="PF04296">
    <property type="entry name" value="YlxR"/>
    <property type="match status" value="1"/>
</dbReference>
<gene>
    <name evidence="2" type="ORF">LI90_1341</name>
</gene>
<organism evidence="2 3">
    <name type="scientific">Carbonactinospora thermoautotrophica</name>
    <dbReference type="NCBI Taxonomy" id="1469144"/>
    <lineage>
        <taxon>Bacteria</taxon>
        <taxon>Bacillati</taxon>
        <taxon>Actinomycetota</taxon>
        <taxon>Actinomycetes</taxon>
        <taxon>Kitasatosporales</taxon>
        <taxon>Carbonactinosporaceae</taxon>
        <taxon>Carbonactinospora</taxon>
    </lineage>
</organism>
<dbReference type="PANTHER" id="PTHR34215:SF1">
    <property type="entry name" value="YLXR DOMAIN-CONTAINING PROTEIN"/>
    <property type="match status" value="1"/>
</dbReference>
<evidence type="ECO:0000313" key="3">
    <source>
        <dbReference type="Proteomes" id="UP000070188"/>
    </source>
</evidence>
<dbReference type="STRING" id="1469144.LI90_1341"/>
<evidence type="ECO:0000313" key="2">
    <source>
        <dbReference type="EMBL" id="KWW99702.1"/>
    </source>
</evidence>
<keyword evidence="3" id="KW-1185">Reference proteome</keyword>
<dbReference type="InterPro" id="IPR035931">
    <property type="entry name" value="YlxR-like_sf"/>
</dbReference>